<evidence type="ECO:0000256" key="1">
    <source>
        <dbReference type="SAM" id="Coils"/>
    </source>
</evidence>
<proteinExistence type="predicted"/>
<feature type="coiled-coil region" evidence="1">
    <location>
        <begin position="171"/>
        <end position="198"/>
    </location>
</feature>
<sequence>MGTWVDGVASKYQSGEIATSDLISPNDLLGDSQTQDGFSFAGASLASLGLKTSEFALEVELLETGVTVEGAIYHNDDSLNSLQRDVQYDPASDINGTVYLAYNVTDTDADLGGDTNTTNTTGTTGNVTEGGGALVELKEPFIIRSITDGEGNSYNAANYESKNQQTYSTEIADIQKELEQVSELRQELEKQRDAAALDDGGGGGGFLNGESPDIGVIAAVVGGAGVLYALFSQEGT</sequence>
<dbReference type="AlphaFoldDB" id="M0EF07"/>
<reference evidence="3 4" key="1">
    <citation type="journal article" date="2014" name="PLoS Genet.">
        <title>Phylogenetically driven sequencing of extremely halophilic archaea reveals strategies for static and dynamic osmo-response.</title>
        <authorList>
            <person name="Becker E.A."/>
            <person name="Seitzer P.M."/>
            <person name="Tritt A."/>
            <person name="Larsen D."/>
            <person name="Krusor M."/>
            <person name="Yao A.I."/>
            <person name="Wu D."/>
            <person name="Madern D."/>
            <person name="Eisen J.A."/>
            <person name="Darling A.E."/>
            <person name="Facciotti M.T."/>
        </authorList>
    </citation>
    <scope>NUCLEOTIDE SEQUENCE [LARGE SCALE GENOMIC DNA]</scope>
    <source>
        <strain evidence="3 4">DSM 10284</strain>
    </source>
</reference>
<dbReference type="InterPro" id="IPR058677">
    <property type="entry name" value="ORF4_N"/>
</dbReference>
<protein>
    <recommendedName>
        <fullName evidence="2">Envelope protein N-terminal domain-containing protein</fullName>
    </recommendedName>
</protein>
<dbReference type="Proteomes" id="UP000011509">
    <property type="component" value="Unassembled WGS sequence"/>
</dbReference>
<keyword evidence="4" id="KW-1185">Reference proteome</keyword>
<organism evidence="3 4">
    <name type="scientific">Halorubrum coriense DSM 10284</name>
    <dbReference type="NCBI Taxonomy" id="1227466"/>
    <lineage>
        <taxon>Archaea</taxon>
        <taxon>Methanobacteriati</taxon>
        <taxon>Methanobacteriota</taxon>
        <taxon>Stenosarchaea group</taxon>
        <taxon>Halobacteria</taxon>
        <taxon>Halobacteriales</taxon>
        <taxon>Haloferacaceae</taxon>
        <taxon>Halorubrum</taxon>
    </lineage>
</organism>
<keyword evidence="1" id="KW-0175">Coiled coil</keyword>
<comment type="caution">
    <text evidence="3">The sequence shown here is derived from an EMBL/GenBank/DDBJ whole genome shotgun (WGS) entry which is preliminary data.</text>
</comment>
<gene>
    <name evidence="3" type="ORF">C464_12015</name>
</gene>
<name>M0EF07_9EURY</name>
<evidence type="ECO:0000259" key="2">
    <source>
        <dbReference type="Pfam" id="PF26255"/>
    </source>
</evidence>
<dbReference type="EMBL" id="AOJL01000048">
    <property type="protein sequence ID" value="ELZ45643.1"/>
    <property type="molecule type" value="Genomic_DNA"/>
</dbReference>
<evidence type="ECO:0000313" key="4">
    <source>
        <dbReference type="Proteomes" id="UP000011509"/>
    </source>
</evidence>
<evidence type="ECO:0000313" key="3">
    <source>
        <dbReference type="EMBL" id="ELZ45643.1"/>
    </source>
</evidence>
<feature type="domain" description="Envelope protein N-terminal" evidence="2">
    <location>
        <begin position="2"/>
        <end position="49"/>
    </location>
</feature>
<accession>M0EF07</accession>
<dbReference type="Pfam" id="PF26255">
    <property type="entry name" value="Viral_env_HRPV"/>
    <property type="match status" value="1"/>
</dbReference>
<dbReference type="PATRIC" id="fig|1227466.3.peg.2405"/>